<evidence type="ECO:0000256" key="1">
    <source>
        <dbReference type="SAM" id="MobiDB-lite"/>
    </source>
</evidence>
<dbReference type="EMBL" id="LR746266">
    <property type="protein sequence ID" value="CAA7392863.1"/>
    <property type="molecule type" value="Genomic_DNA"/>
</dbReference>
<gene>
    <name evidence="2" type="ORF">SI7747_03003378</name>
    <name evidence="3" type="ORF">SI8410_03003705</name>
</gene>
<accession>A0A7I8K7E9</accession>
<dbReference type="EMBL" id="LR743590">
    <property type="protein sequence ID" value="CAA2617209.1"/>
    <property type="molecule type" value="Genomic_DNA"/>
</dbReference>
<dbReference type="InterPro" id="IPR044969">
    <property type="entry name" value="DFO"/>
</dbReference>
<protein>
    <submittedName>
        <fullName evidence="3">Uncharacterized protein</fullName>
    </submittedName>
</protein>
<dbReference type="AlphaFoldDB" id="A0A7I8K7E9"/>
<sequence>MQTEDHDTFGVEVQTVRKIKELRHKVQELISPHSVRAKAADSLKRKAIRHEQEEQDSCSSGPRFPASLLFRSGLRTRNEHKLRRSRELTHNID</sequence>
<reference evidence="3" key="1">
    <citation type="submission" date="2020-02" db="EMBL/GenBank/DDBJ databases">
        <authorList>
            <person name="Scholz U."/>
            <person name="Mascher M."/>
            <person name="Fiebig A."/>
        </authorList>
    </citation>
    <scope>NUCLEOTIDE SEQUENCE</scope>
</reference>
<evidence type="ECO:0000313" key="4">
    <source>
        <dbReference type="Proteomes" id="UP000663760"/>
    </source>
</evidence>
<evidence type="ECO:0000313" key="2">
    <source>
        <dbReference type="EMBL" id="CAA2617209.1"/>
    </source>
</evidence>
<feature type="region of interest" description="Disordered" evidence="1">
    <location>
        <begin position="41"/>
        <end position="65"/>
    </location>
</feature>
<dbReference type="Proteomes" id="UP000663760">
    <property type="component" value="Chromosome 3"/>
</dbReference>
<dbReference type="PANTHER" id="PTHR37176:SF1">
    <property type="entry name" value="PROTEIN DOUBLE-STRAND BREAK FORMATION"/>
    <property type="match status" value="1"/>
</dbReference>
<feature type="compositionally biased region" description="Basic and acidic residues" evidence="1">
    <location>
        <begin position="41"/>
        <end position="52"/>
    </location>
</feature>
<name>A0A7I8K7E9_SPIIN</name>
<evidence type="ECO:0000313" key="3">
    <source>
        <dbReference type="EMBL" id="CAA7392863.1"/>
    </source>
</evidence>
<organism evidence="3 4">
    <name type="scientific">Spirodela intermedia</name>
    <name type="common">Intermediate duckweed</name>
    <dbReference type="NCBI Taxonomy" id="51605"/>
    <lineage>
        <taxon>Eukaryota</taxon>
        <taxon>Viridiplantae</taxon>
        <taxon>Streptophyta</taxon>
        <taxon>Embryophyta</taxon>
        <taxon>Tracheophyta</taxon>
        <taxon>Spermatophyta</taxon>
        <taxon>Magnoliopsida</taxon>
        <taxon>Liliopsida</taxon>
        <taxon>Araceae</taxon>
        <taxon>Lemnoideae</taxon>
        <taxon>Spirodela</taxon>
    </lineage>
</organism>
<keyword evidence="4" id="KW-1185">Reference proteome</keyword>
<dbReference type="GO" id="GO:0042138">
    <property type="term" value="P:meiotic DNA double-strand break formation"/>
    <property type="evidence" value="ECO:0007669"/>
    <property type="project" value="InterPro"/>
</dbReference>
<dbReference type="PANTHER" id="PTHR37176">
    <property type="entry name" value="F10K1.23"/>
    <property type="match status" value="1"/>
</dbReference>
<proteinExistence type="predicted"/>